<feature type="compositionally biased region" description="Polar residues" evidence="1">
    <location>
        <begin position="44"/>
        <end position="66"/>
    </location>
</feature>
<feature type="compositionally biased region" description="Basic and acidic residues" evidence="1">
    <location>
        <begin position="462"/>
        <end position="475"/>
    </location>
</feature>
<evidence type="ECO:0000256" key="1">
    <source>
        <dbReference type="SAM" id="MobiDB-lite"/>
    </source>
</evidence>
<organism evidence="2 3">
    <name type="scientific">Cercospora berteroae</name>
    <dbReference type="NCBI Taxonomy" id="357750"/>
    <lineage>
        <taxon>Eukaryota</taxon>
        <taxon>Fungi</taxon>
        <taxon>Dikarya</taxon>
        <taxon>Ascomycota</taxon>
        <taxon>Pezizomycotina</taxon>
        <taxon>Dothideomycetes</taxon>
        <taxon>Dothideomycetidae</taxon>
        <taxon>Mycosphaerellales</taxon>
        <taxon>Mycosphaerellaceae</taxon>
        <taxon>Cercospora</taxon>
    </lineage>
</organism>
<accession>A0A2S6CKE6</accession>
<keyword evidence="3" id="KW-1185">Reference proteome</keyword>
<protein>
    <submittedName>
        <fullName evidence="2">Uncharacterized protein</fullName>
    </submittedName>
</protein>
<dbReference type="EMBL" id="PNEN01000299">
    <property type="protein sequence ID" value="PPJ60207.1"/>
    <property type="molecule type" value="Genomic_DNA"/>
</dbReference>
<reference evidence="3" key="1">
    <citation type="journal article" date="2017" name="bioRxiv">
        <title>Conservation of a gene cluster reveals novel cercosporin biosynthetic mechanisms and extends production to the genus Colletotrichum.</title>
        <authorList>
            <person name="de Jonge R."/>
            <person name="Ebert M.K."/>
            <person name="Huitt-Roehl C.R."/>
            <person name="Pal P."/>
            <person name="Suttle J.C."/>
            <person name="Spanner R.E."/>
            <person name="Neubauer J.D."/>
            <person name="Jurick W.M.II."/>
            <person name="Stott K.A."/>
            <person name="Secor G.A."/>
            <person name="Thomma B.P.H.J."/>
            <person name="Van de Peer Y."/>
            <person name="Townsend C.A."/>
            <person name="Bolton M.D."/>
        </authorList>
    </citation>
    <scope>NUCLEOTIDE SEQUENCE [LARGE SCALE GENOMIC DNA]</scope>
    <source>
        <strain evidence="3">CBS538.71</strain>
    </source>
</reference>
<feature type="region of interest" description="Disordered" evidence="1">
    <location>
        <begin position="39"/>
        <end position="66"/>
    </location>
</feature>
<comment type="caution">
    <text evidence="2">The sequence shown here is derived from an EMBL/GenBank/DDBJ whole genome shotgun (WGS) entry which is preliminary data.</text>
</comment>
<dbReference type="AlphaFoldDB" id="A0A2S6CKE6"/>
<sequence length="483" mass="53433">MTSIQWVQQPLPNTVPEMVDNVMEADIAEGPSVLALRQKPPVSRQGSASPLSPATEASTLTVSPKSTTTALNSDQFLQKPMGAHGGTTFWSVPPVYKYTTEQAKDIPAAARLHAMSVHRIEKHWRGVDVATCCLPPELEKNTPYSLAMLTRLDKLAYLTAKKHDEALRLMRYAHKTRRALEEAREPKLPSRVSTTPTAVWKQCKAHVAESTIWENREGLLLQDIDQAIAITLAENKKERNQKQLLVPEGQTKREVKKRVMKERRKEKREVEKVIRTVVGSKVLGVPKLPIDGKEGNEKQQNEYKEVEKLLGRGLRKGERKQVGRTRRKIAALTAEKGRLKYSLVSSGPIGSGRGIFMVQGLEAAGEGENGKAQEKTTKPAEKKPGLSEEGLKFIQENNYVDELTLEDLVMQKVLSTPRTAEGPMDLDKVSGQNTSAGAIEHSETGAETGAGNDIEQSLSSAMREHSISQDKKSELGNDNEMQL</sequence>
<dbReference type="OrthoDB" id="3645608at2759"/>
<feature type="region of interest" description="Disordered" evidence="1">
    <location>
        <begin position="416"/>
        <end position="483"/>
    </location>
</feature>
<feature type="compositionally biased region" description="Basic and acidic residues" evidence="1">
    <location>
        <begin position="368"/>
        <end position="389"/>
    </location>
</feature>
<name>A0A2S6CKE6_9PEZI</name>
<proteinExistence type="predicted"/>
<gene>
    <name evidence="2" type="ORF">CBER1_08859</name>
</gene>
<evidence type="ECO:0000313" key="3">
    <source>
        <dbReference type="Proteomes" id="UP000237631"/>
    </source>
</evidence>
<feature type="region of interest" description="Disordered" evidence="1">
    <location>
        <begin position="365"/>
        <end position="389"/>
    </location>
</feature>
<evidence type="ECO:0000313" key="2">
    <source>
        <dbReference type="EMBL" id="PPJ60207.1"/>
    </source>
</evidence>
<dbReference type="Proteomes" id="UP000237631">
    <property type="component" value="Unassembled WGS sequence"/>
</dbReference>